<keyword evidence="2" id="KW-0807">Transducer</keyword>
<dbReference type="PANTHER" id="PTHR32089">
    <property type="entry name" value="METHYL-ACCEPTING CHEMOTAXIS PROTEIN MCPB"/>
    <property type="match status" value="1"/>
</dbReference>
<dbReference type="PROSITE" id="PS50111">
    <property type="entry name" value="CHEMOTAXIS_TRANSDUC_2"/>
    <property type="match status" value="1"/>
</dbReference>
<keyword evidence="5" id="KW-1185">Reference proteome</keyword>
<dbReference type="InterPro" id="IPR003660">
    <property type="entry name" value="HAMP_dom"/>
</dbReference>
<dbReference type="Gene3D" id="1.10.287.950">
    <property type="entry name" value="Methyl-accepting chemotaxis protein"/>
    <property type="match status" value="1"/>
</dbReference>
<comment type="similarity">
    <text evidence="3">Belongs to the methyl-accepting chemotaxis (MCP) protein family.</text>
</comment>
<evidence type="ECO:0000256" key="1">
    <source>
        <dbReference type="ARBA" id="ARBA00004370"/>
    </source>
</evidence>
<dbReference type="SMART" id="SM00304">
    <property type="entry name" value="HAMP"/>
    <property type="match status" value="1"/>
</dbReference>
<dbReference type="InterPro" id="IPR047347">
    <property type="entry name" value="YvaQ-like_sensor"/>
</dbReference>
<dbReference type="OrthoDB" id="1884279at2"/>
<proteinExistence type="inferred from homology"/>
<dbReference type="Pfam" id="PF00672">
    <property type="entry name" value="HAMP"/>
    <property type="match status" value="1"/>
</dbReference>
<dbReference type="Gene3D" id="6.10.340.10">
    <property type="match status" value="1"/>
</dbReference>
<reference evidence="4 5" key="1">
    <citation type="submission" date="2020-03" db="EMBL/GenBank/DDBJ databases">
        <authorList>
            <consortium name="Genoscope - CEA"/>
            <person name="William W."/>
        </authorList>
    </citation>
    <scope>NUCLEOTIDE SEQUENCE [LARGE SCALE GENOMIC DNA]</scope>
    <source>
        <strain evidence="5">DSM 16959</strain>
    </source>
</reference>
<evidence type="ECO:0000313" key="5">
    <source>
        <dbReference type="Proteomes" id="UP000515733"/>
    </source>
</evidence>
<comment type="subcellular location">
    <subcellularLocation>
        <location evidence="1">Membrane</location>
    </subcellularLocation>
</comment>
<dbReference type="AlphaFoldDB" id="A0A6S6Y386"/>
<dbReference type="FunFam" id="1.10.287.950:FF:000001">
    <property type="entry name" value="Methyl-accepting chemotaxis sensory transducer"/>
    <property type="match status" value="1"/>
</dbReference>
<dbReference type="PROSITE" id="PS50885">
    <property type="entry name" value="HAMP"/>
    <property type="match status" value="1"/>
</dbReference>
<evidence type="ECO:0000313" key="4">
    <source>
        <dbReference type="EMBL" id="CAB1369686.1"/>
    </source>
</evidence>
<dbReference type="Pfam" id="PF12729">
    <property type="entry name" value="4HB_MCP_1"/>
    <property type="match status" value="1"/>
</dbReference>
<dbReference type="RefSeq" id="WP_145771280.1">
    <property type="nucleotide sequence ID" value="NZ_LR778301.1"/>
</dbReference>
<dbReference type="InterPro" id="IPR004090">
    <property type="entry name" value="Chemotax_Me-accpt_rcpt"/>
</dbReference>
<dbReference type="SUPFAM" id="SSF58104">
    <property type="entry name" value="Methyl-accepting chemotaxis protein (MCP) signaling domain"/>
    <property type="match status" value="1"/>
</dbReference>
<dbReference type="Proteomes" id="UP000515733">
    <property type="component" value="Chromosome"/>
</dbReference>
<evidence type="ECO:0000256" key="2">
    <source>
        <dbReference type="ARBA" id="ARBA00023224"/>
    </source>
</evidence>
<dbReference type="GO" id="GO:0004888">
    <property type="term" value="F:transmembrane signaling receptor activity"/>
    <property type="evidence" value="ECO:0007669"/>
    <property type="project" value="InterPro"/>
</dbReference>
<dbReference type="InterPro" id="IPR024478">
    <property type="entry name" value="HlyB_4HB_MCP"/>
</dbReference>
<name>A0A6S6Y386_9PROT</name>
<dbReference type="EMBL" id="LR778301">
    <property type="protein sequence ID" value="CAB1369686.1"/>
    <property type="molecule type" value="Genomic_DNA"/>
</dbReference>
<dbReference type="CDD" id="cd19411">
    <property type="entry name" value="MCP2201-like_sensor"/>
    <property type="match status" value="1"/>
</dbReference>
<accession>A0A6S6Y386</accession>
<dbReference type="Pfam" id="PF00015">
    <property type="entry name" value="MCPsignal"/>
    <property type="match status" value="1"/>
</dbReference>
<organism evidence="4 5">
    <name type="scientific">Denitratisoma oestradiolicum</name>
    <dbReference type="NCBI Taxonomy" id="311182"/>
    <lineage>
        <taxon>Bacteria</taxon>
        <taxon>Pseudomonadati</taxon>
        <taxon>Pseudomonadota</taxon>
        <taxon>Betaproteobacteria</taxon>
        <taxon>Nitrosomonadales</taxon>
        <taxon>Sterolibacteriaceae</taxon>
        <taxon>Denitratisoma</taxon>
    </lineage>
</organism>
<dbReference type="SMART" id="SM00283">
    <property type="entry name" value="MA"/>
    <property type="match status" value="1"/>
</dbReference>
<dbReference type="GO" id="GO:0006935">
    <property type="term" value="P:chemotaxis"/>
    <property type="evidence" value="ECO:0007669"/>
    <property type="project" value="InterPro"/>
</dbReference>
<dbReference type="KEGG" id="doe:DENOEST_2521"/>
<dbReference type="InterPro" id="IPR004089">
    <property type="entry name" value="MCPsignal_dom"/>
</dbReference>
<dbReference type="GO" id="GO:0007165">
    <property type="term" value="P:signal transduction"/>
    <property type="evidence" value="ECO:0007669"/>
    <property type="project" value="UniProtKB-KW"/>
</dbReference>
<dbReference type="PRINTS" id="PR00260">
    <property type="entry name" value="CHEMTRNSDUCR"/>
</dbReference>
<dbReference type="PANTHER" id="PTHR32089:SF112">
    <property type="entry name" value="LYSOZYME-LIKE PROTEIN-RELATED"/>
    <property type="match status" value="1"/>
</dbReference>
<sequence>MLSKLNIGPRLNVAFLIVVAFLIALAGIGYSAVNNLASQFEVSVNENNKKLALSQDLREQLNVIMRSVRNILLYQNNENFVKAQQNRIEKARADYMESYQQMEKLLRSTDERKIHAEIDTHREPSRKATDEAVALSGSTGVAEAAKELKETVQPLQNDWYDAIQAMIDFQEKQNNALAANAKATFKRTMTIFLVFTLLATGIAVGLALWITRSITKPLAYAAQVAANVAAGDLGSHVRVSTTDETGQLLRTLQRMKESLASTVSSVRGVADELSSSSAQLVDAANEVTESSSQQSVAAASTAASVQQITASIESVADSATEIRELAKSSQTLTRESVDNLNKLSSEIEMLGHTVETIGSTFREFADSSKAITEMTRQVREIADQTNLLALNAAIEAARAGEQGRGFAVVADEVRKLAEKSGQSVNEIDAVNRVLNQRADHMAGAITEGMQALDSSKEHVHMVIDSLSKAAQAALRSAEGIDNIATSVNEQSTASVKITGNVEHMAQMAERNHAVVERTSSASVHLRKLSGELSDSVSRFQLSDA</sequence>
<protein>
    <submittedName>
        <fullName evidence="4">Putative Methyl-accepting chemotaxis sensory transducer</fullName>
    </submittedName>
</protein>
<evidence type="ECO:0000256" key="3">
    <source>
        <dbReference type="ARBA" id="ARBA00029447"/>
    </source>
</evidence>
<dbReference type="GO" id="GO:0016020">
    <property type="term" value="C:membrane"/>
    <property type="evidence" value="ECO:0007669"/>
    <property type="project" value="UniProtKB-SubCell"/>
</dbReference>
<gene>
    <name evidence="4" type="ORF">DENOEST_2521</name>
</gene>